<dbReference type="InterPro" id="IPR001258">
    <property type="entry name" value="NHL_repeat"/>
</dbReference>
<keyword evidence="3" id="KW-0325">Glycoprotein</keyword>
<organism evidence="4">
    <name type="scientific">freshwater metagenome</name>
    <dbReference type="NCBI Taxonomy" id="449393"/>
    <lineage>
        <taxon>unclassified sequences</taxon>
        <taxon>metagenomes</taxon>
        <taxon>ecological metagenomes</taxon>
    </lineage>
</organism>
<keyword evidence="1" id="KW-0732">Signal</keyword>
<evidence type="ECO:0000256" key="1">
    <source>
        <dbReference type="ARBA" id="ARBA00022729"/>
    </source>
</evidence>
<name>A0A6J7ME42_9ZZZZ</name>
<gene>
    <name evidence="4" type="ORF">UFOPK3772_03726</name>
</gene>
<dbReference type="Gene3D" id="2.120.10.30">
    <property type="entry name" value="TolB, C-terminal domain"/>
    <property type="match status" value="1"/>
</dbReference>
<dbReference type="PANTHER" id="PTHR10680:SF38">
    <property type="entry name" value="BLL1368 PROTEIN"/>
    <property type="match status" value="1"/>
</dbReference>
<dbReference type="SUPFAM" id="SSF101898">
    <property type="entry name" value="NHL repeat"/>
    <property type="match status" value="1"/>
</dbReference>
<dbReference type="AlphaFoldDB" id="A0A6J7ME42"/>
<protein>
    <submittedName>
        <fullName evidence="4">Unannotated protein</fullName>
    </submittedName>
</protein>
<dbReference type="EMBL" id="CAFBNE010000276">
    <property type="protein sequence ID" value="CAB4976713.1"/>
    <property type="molecule type" value="Genomic_DNA"/>
</dbReference>
<sequence length="335" mass="36297">MGSRADIAWGKGEFSFEAVESWSRLPPGIELGDVAGIAIDARDRVYLFNRGPDPVVVVSREGEFLNSWGRGLFVNPHGASIGPDDSLYLTDNGAHTVRKFTTGGKLLLTVGEAGKPSAFMSGKPFCRCTHTALSPEGDIYVSDGYWNACVHKYTPDGRHLFSWGSPGTGPGEFNLPHNIACDADGLVYVADRENHRVQVFDADGRYVRQINNMHRPSALAIVGTRCPCFLLGELAPYLPVNRETPNIGARLTIMGNDGALLGRIGSRRAGLEPGQFVSPHTIAVDSHGDLYVGEVIANDWNAVFPEVLQPSPLRRMQKFARVAAPTRQEEVVAGA</sequence>
<evidence type="ECO:0000313" key="4">
    <source>
        <dbReference type="EMBL" id="CAB4976713.1"/>
    </source>
</evidence>
<accession>A0A6J7ME42</accession>
<keyword evidence="2" id="KW-0677">Repeat</keyword>
<reference evidence="4" key="1">
    <citation type="submission" date="2020-05" db="EMBL/GenBank/DDBJ databases">
        <authorList>
            <person name="Chiriac C."/>
            <person name="Salcher M."/>
            <person name="Ghai R."/>
            <person name="Kavagutti S V."/>
        </authorList>
    </citation>
    <scope>NUCLEOTIDE SEQUENCE</scope>
</reference>
<dbReference type="PANTHER" id="PTHR10680">
    <property type="entry name" value="PEPTIDYL-GLYCINE ALPHA-AMIDATING MONOOXYGENASE"/>
    <property type="match status" value="1"/>
</dbReference>
<dbReference type="CDD" id="cd14958">
    <property type="entry name" value="NHL_PAL_like"/>
    <property type="match status" value="1"/>
</dbReference>
<dbReference type="Pfam" id="PF01436">
    <property type="entry name" value="NHL"/>
    <property type="match status" value="2"/>
</dbReference>
<dbReference type="InterPro" id="IPR011042">
    <property type="entry name" value="6-blade_b-propeller_TolB-like"/>
</dbReference>
<evidence type="ECO:0000256" key="3">
    <source>
        <dbReference type="ARBA" id="ARBA00023180"/>
    </source>
</evidence>
<evidence type="ECO:0000256" key="2">
    <source>
        <dbReference type="ARBA" id="ARBA00022737"/>
    </source>
</evidence>
<proteinExistence type="predicted"/>
<dbReference type="PROSITE" id="PS51125">
    <property type="entry name" value="NHL"/>
    <property type="match status" value="1"/>
</dbReference>